<feature type="compositionally biased region" description="Polar residues" evidence="1">
    <location>
        <begin position="149"/>
        <end position="162"/>
    </location>
</feature>
<dbReference type="VEuPathDB" id="FungiDB:I302_06383"/>
<reference evidence="2" key="1">
    <citation type="submission" date="2013-07" db="EMBL/GenBank/DDBJ databases">
        <title>The Genome Sequence of Cryptococcus bestiolae CBS10118.</title>
        <authorList>
            <consortium name="The Broad Institute Genome Sequencing Platform"/>
            <person name="Cuomo C."/>
            <person name="Litvintseva A."/>
            <person name="Chen Y."/>
            <person name="Heitman J."/>
            <person name="Sun S."/>
            <person name="Springer D."/>
            <person name="Dromer F."/>
            <person name="Young S.K."/>
            <person name="Zeng Q."/>
            <person name="Gargeya S."/>
            <person name="Fitzgerald M."/>
            <person name="Abouelleil A."/>
            <person name="Alvarado L."/>
            <person name="Berlin A.M."/>
            <person name="Chapman S.B."/>
            <person name="Dewar J."/>
            <person name="Goldberg J."/>
            <person name="Griggs A."/>
            <person name="Gujja S."/>
            <person name="Hansen M."/>
            <person name="Howarth C."/>
            <person name="Imamovic A."/>
            <person name="Larimer J."/>
            <person name="McCowan C."/>
            <person name="Murphy C."/>
            <person name="Pearson M."/>
            <person name="Priest M."/>
            <person name="Roberts A."/>
            <person name="Saif S."/>
            <person name="Shea T."/>
            <person name="Sykes S."/>
            <person name="Wortman J."/>
            <person name="Nusbaum C."/>
            <person name="Birren B."/>
        </authorList>
    </citation>
    <scope>NUCLEOTIDE SEQUENCE [LARGE SCALE GENOMIC DNA]</scope>
    <source>
        <strain evidence="2">CBS 10118</strain>
    </source>
</reference>
<dbReference type="AlphaFoldDB" id="A0A1B9FXB3"/>
<accession>A0A1B9FXB3</accession>
<dbReference type="Proteomes" id="UP000092730">
    <property type="component" value="Chromosome 6"/>
</dbReference>
<reference evidence="2" key="3">
    <citation type="submission" date="2014-01" db="EMBL/GenBank/DDBJ databases">
        <title>Evolution of pathogenesis and genome organization in the Tremellales.</title>
        <authorList>
            <person name="Cuomo C."/>
            <person name="Litvintseva A."/>
            <person name="Heitman J."/>
            <person name="Chen Y."/>
            <person name="Sun S."/>
            <person name="Springer D."/>
            <person name="Dromer F."/>
            <person name="Young S."/>
            <person name="Zeng Q."/>
            <person name="Chapman S."/>
            <person name="Gujja S."/>
            <person name="Saif S."/>
            <person name="Birren B."/>
        </authorList>
    </citation>
    <scope>NUCLEOTIDE SEQUENCE</scope>
    <source>
        <strain evidence="2">CBS 10118</strain>
    </source>
</reference>
<keyword evidence="4" id="KW-1185">Reference proteome</keyword>
<protein>
    <submittedName>
        <fullName evidence="2">Uncharacterized protein</fullName>
    </submittedName>
</protein>
<feature type="compositionally biased region" description="Basic and acidic residues" evidence="1">
    <location>
        <begin position="28"/>
        <end position="62"/>
    </location>
</feature>
<proteinExistence type="predicted"/>
<name>A0A1B9FXB3_9TREE</name>
<dbReference type="EMBL" id="CP144546">
    <property type="protein sequence ID" value="WVW85837.1"/>
    <property type="molecule type" value="Genomic_DNA"/>
</dbReference>
<dbReference type="KEGG" id="kbi:30210782"/>
<evidence type="ECO:0000313" key="4">
    <source>
        <dbReference type="Proteomes" id="UP000092730"/>
    </source>
</evidence>
<reference evidence="3" key="4">
    <citation type="submission" date="2024-02" db="EMBL/GenBank/DDBJ databases">
        <title>Comparative genomics of Cryptococcus and Kwoniella reveals pathogenesis evolution and contrasting modes of karyotype evolution via chromosome fusion or intercentromeric recombination.</title>
        <authorList>
            <person name="Coelho M.A."/>
            <person name="David-Palma M."/>
            <person name="Shea T."/>
            <person name="Bowers K."/>
            <person name="McGinley-Smith S."/>
            <person name="Mohammad A.W."/>
            <person name="Gnirke A."/>
            <person name="Yurkov A.M."/>
            <person name="Nowrousian M."/>
            <person name="Sun S."/>
            <person name="Cuomo C.A."/>
            <person name="Heitman J."/>
        </authorList>
    </citation>
    <scope>NUCLEOTIDE SEQUENCE</scope>
    <source>
        <strain evidence="3">CBS 10118</strain>
    </source>
</reference>
<feature type="compositionally biased region" description="Polar residues" evidence="1">
    <location>
        <begin position="1"/>
        <end position="17"/>
    </location>
</feature>
<gene>
    <name evidence="2" type="ORF">I302_06383</name>
    <name evidence="3" type="ORF">I302_107875</name>
</gene>
<dbReference type="RefSeq" id="XP_019044472.1">
    <property type="nucleotide sequence ID" value="XM_019192995.1"/>
</dbReference>
<reference evidence="3" key="2">
    <citation type="submission" date="2013-07" db="EMBL/GenBank/DDBJ databases">
        <authorList>
            <consortium name="The Broad Institute Genome Sequencing Platform"/>
            <person name="Cuomo C."/>
            <person name="Litvintseva A."/>
            <person name="Chen Y."/>
            <person name="Heitman J."/>
            <person name="Sun S."/>
            <person name="Springer D."/>
            <person name="Dromer F."/>
            <person name="Young S.K."/>
            <person name="Zeng Q."/>
            <person name="Gargeya S."/>
            <person name="Fitzgerald M."/>
            <person name="Abouelleil A."/>
            <person name="Alvarado L."/>
            <person name="Berlin A.M."/>
            <person name="Chapman S.B."/>
            <person name="Dewar J."/>
            <person name="Goldberg J."/>
            <person name="Griggs A."/>
            <person name="Gujja S."/>
            <person name="Hansen M."/>
            <person name="Howarth C."/>
            <person name="Imamovic A."/>
            <person name="Larimer J."/>
            <person name="McCowan C."/>
            <person name="Murphy C."/>
            <person name="Pearson M."/>
            <person name="Priest M."/>
            <person name="Roberts A."/>
            <person name="Saif S."/>
            <person name="Shea T."/>
            <person name="Sykes S."/>
            <person name="Wortman J."/>
            <person name="Nusbaum C."/>
            <person name="Birren B."/>
        </authorList>
    </citation>
    <scope>NUCLEOTIDE SEQUENCE</scope>
    <source>
        <strain evidence="3">CBS 10118</strain>
    </source>
</reference>
<sequence length="179" mass="19789">MSVPSSSLSNFAVSGATSLEDEDQDWETANREFEKRLDPEIRSKLERYKSEPKEARVRTPALDRRDRSCMSSLNSRLWTILAGTSAQDIGGHIASILSAWEQSEDEGISLEEHSRLADEMQLMNRQAQSLGAPELYDAEIIAHHRQKSLNLSVGTAQTNAELDTNPEGKGSEGAATDEK</sequence>
<feature type="region of interest" description="Disordered" evidence="1">
    <location>
        <begin position="1"/>
        <end position="62"/>
    </location>
</feature>
<feature type="region of interest" description="Disordered" evidence="1">
    <location>
        <begin position="149"/>
        <end position="179"/>
    </location>
</feature>
<dbReference type="GeneID" id="30210782"/>
<evidence type="ECO:0000313" key="2">
    <source>
        <dbReference type="EMBL" id="OCF23402.1"/>
    </source>
</evidence>
<dbReference type="EMBL" id="KI894023">
    <property type="protein sequence ID" value="OCF23402.1"/>
    <property type="molecule type" value="Genomic_DNA"/>
</dbReference>
<organism evidence="2">
    <name type="scientific">Kwoniella bestiolae CBS 10118</name>
    <dbReference type="NCBI Taxonomy" id="1296100"/>
    <lineage>
        <taxon>Eukaryota</taxon>
        <taxon>Fungi</taxon>
        <taxon>Dikarya</taxon>
        <taxon>Basidiomycota</taxon>
        <taxon>Agaricomycotina</taxon>
        <taxon>Tremellomycetes</taxon>
        <taxon>Tremellales</taxon>
        <taxon>Cryptococcaceae</taxon>
        <taxon>Kwoniella</taxon>
    </lineage>
</organism>
<evidence type="ECO:0000313" key="3">
    <source>
        <dbReference type="EMBL" id="WVW85837.1"/>
    </source>
</evidence>
<evidence type="ECO:0000256" key="1">
    <source>
        <dbReference type="SAM" id="MobiDB-lite"/>
    </source>
</evidence>